<gene>
    <name evidence="9" type="ORF">PRVXT_000448</name>
</gene>
<dbReference type="InterPro" id="IPR036390">
    <property type="entry name" value="WH_DNA-bd_sf"/>
</dbReference>
<dbReference type="Pfam" id="PF00158">
    <property type="entry name" value="Sigma54_activat"/>
    <property type="match status" value="1"/>
</dbReference>
<keyword evidence="4" id="KW-0067">ATP-binding</keyword>
<dbReference type="PROSITE" id="PS50045">
    <property type="entry name" value="SIGMA54_INTERACT_4"/>
    <property type="match status" value="1"/>
</dbReference>
<dbReference type="GO" id="GO:0016301">
    <property type="term" value="F:kinase activity"/>
    <property type="evidence" value="ECO:0007669"/>
    <property type="project" value="UniProtKB-KW"/>
</dbReference>
<dbReference type="InterPro" id="IPR002078">
    <property type="entry name" value="Sigma_54_int"/>
</dbReference>
<dbReference type="SMART" id="SM00382">
    <property type="entry name" value="AAA"/>
    <property type="match status" value="1"/>
</dbReference>
<evidence type="ECO:0000259" key="7">
    <source>
        <dbReference type="PROSITE" id="PS51096"/>
    </source>
</evidence>
<accession>A0AAU7VMP8</accession>
<dbReference type="EMBL" id="CP158367">
    <property type="protein sequence ID" value="XBX75330.1"/>
    <property type="molecule type" value="Genomic_DNA"/>
</dbReference>
<dbReference type="InterPro" id="IPR003593">
    <property type="entry name" value="AAA+_ATPase"/>
</dbReference>
<dbReference type="GO" id="GO:0003677">
    <property type="term" value="F:DNA binding"/>
    <property type="evidence" value="ECO:0007669"/>
    <property type="project" value="UniProtKB-KW"/>
</dbReference>
<feature type="domain" description="Sigma-54 factor interaction" evidence="6">
    <location>
        <begin position="81"/>
        <end position="315"/>
    </location>
</feature>
<dbReference type="InterPro" id="IPR036662">
    <property type="entry name" value="PTS_EIIA_man-typ_sf"/>
</dbReference>
<proteinExistence type="predicted"/>
<dbReference type="GO" id="GO:0006355">
    <property type="term" value="P:regulation of DNA-templated transcription"/>
    <property type="evidence" value="ECO:0007669"/>
    <property type="project" value="InterPro"/>
</dbReference>
<dbReference type="InterPro" id="IPR011991">
    <property type="entry name" value="ArsR-like_HTH"/>
</dbReference>
<feature type="domain" description="PTS EIIA type-4" evidence="7">
    <location>
        <begin position="548"/>
        <end position="679"/>
    </location>
</feature>
<name>A0AAU7VMP8_9FIRM</name>
<keyword evidence="1" id="KW-0808">Transferase</keyword>
<dbReference type="GO" id="GO:0016020">
    <property type="term" value="C:membrane"/>
    <property type="evidence" value="ECO:0007669"/>
    <property type="project" value="InterPro"/>
</dbReference>
<dbReference type="CDD" id="cd00006">
    <property type="entry name" value="PTS_IIA_man"/>
    <property type="match status" value="1"/>
</dbReference>
<dbReference type="GO" id="GO:0009401">
    <property type="term" value="P:phosphoenolpyruvate-dependent sugar phosphotransferase system"/>
    <property type="evidence" value="ECO:0007669"/>
    <property type="project" value="InterPro"/>
</dbReference>
<dbReference type="PROSITE" id="PS00676">
    <property type="entry name" value="SIGMA54_INTERACT_2"/>
    <property type="match status" value="1"/>
</dbReference>
<dbReference type="PROSITE" id="PS51096">
    <property type="entry name" value="PTS_EIIA_TYPE_4"/>
    <property type="match status" value="1"/>
</dbReference>
<dbReference type="PROSITE" id="PS51372">
    <property type="entry name" value="PRD_2"/>
    <property type="match status" value="2"/>
</dbReference>
<keyword evidence="3" id="KW-0418">Kinase</keyword>
<dbReference type="Pfam" id="PF00874">
    <property type="entry name" value="PRD"/>
    <property type="match status" value="2"/>
</dbReference>
<dbReference type="InterPro" id="IPR033887">
    <property type="entry name" value="PTS_IIA_man"/>
</dbReference>
<dbReference type="Gene3D" id="3.40.50.510">
    <property type="entry name" value="Phosphotransferase system, mannose-type IIA component"/>
    <property type="match status" value="1"/>
</dbReference>
<dbReference type="SUPFAM" id="SSF46785">
    <property type="entry name" value="Winged helix' DNA-binding domain"/>
    <property type="match status" value="1"/>
</dbReference>
<dbReference type="InterPro" id="IPR025943">
    <property type="entry name" value="Sigma_54_int_dom_ATP-bd_2"/>
</dbReference>
<organism evidence="9">
    <name type="scientific">Proteinivorax tanatarense</name>
    <dbReference type="NCBI Taxonomy" id="1260629"/>
    <lineage>
        <taxon>Bacteria</taxon>
        <taxon>Bacillati</taxon>
        <taxon>Bacillota</taxon>
        <taxon>Clostridia</taxon>
        <taxon>Eubacteriales</taxon>
        <taxon>Proteinivoracaceae</taxon>
        <taxon>Proteinivorax</taxon>
    </lineage>
</organism>
<sequence>MKKADRVLHALVKLEERYNKGISAREIGEEIDLDRANVSRYLNKLYKEKKISKSIGRPVLYYSIKEESSVENNKKNSFDRVLLQQQSLQVPIQKAKAAILYPPTGLHTLILGETGVGKTMFAELMHNFAVESNVLSSEAPFIRFNCADYADNPQLVISQIFGVKKGAYTGAENDREGLLNKADGGILFLDEVHRLSAQGQEMLFTYIDKGQFRPLGETVKTISVNVQIIAATTEEPNSYLLKTFTRRIPMIITLPPLREKSLAERYYLIDYFFKKESKRIGKSIYINKQSFISLLLYQCPNNIGQLASDIQLCCAKAFVHYKSKKENHILITTSDLPQHVKKGLLRLNEYRAEVEEIMQVKGEILRFSFKEDIQYHTKDDNVANEDFYEGIARRLDDLKSSGLTEGEINQTINIDIEAHFQKYLGNLDRNLKKKDISKVVDLEVLESVEQILNLAEKRLNTTYDIKIYYGLALHIHNFIERMKKGLKVYHPKLNLIRADYPEEFMVALEAVNIIDKRFEIQTPLDEIGYITLFLIKNVLDLEYGQKSKVGILVMMHGRTTASSMVEVCNTLVGENHAVALDMPLNMKPEEIYLLAKERVINLNQGQGVMLLVDMGSLVSYGDMIYEDTGVNVRTVDMVSTPLLLEACRKAVLGWDMNEIYESLIDVGKFKQKNSRKKTIKAKRVIITACFTGEGAAEHLQNIIETELAKKYNFAVIPLNILNRKEFLNSVNSYKKKYKILAIVSTVGIDMVDIPYISAAELIDGSGINALERILGTDDNYIKIGDSLHKHLKQVDGAELSEEIMQVISNIEGRLEIKVCDEIAIGMMMHTCFLIEKLKKGEKGKVFKELQLYKNQYNREMGIIKECFKVIEKKYNINILEDEIGYICKILLLNSQWAEN</sequence>
<dbReference type="Pfam" id="PF03610">
    <property type="entry name" value="EIIA-man"/>
    <property type="match status" value="1"/>
</dbReference>
<dbReference type="InterPro" id="IPR036634">
    <property type="entry name" value="PRD_sf"/>
</dbReference>
<dbReference type="PANTHER" id="PTHR32071">
    <property type="entry name" value="TRANSCRIPTIONAL REGULATORY PROTEIN"/>
    <property type="match status" value="1"/>
</dbReference>
<dbReference type="CDD" id="cd00090">
    <property type="entry name" value="HTH_ARSR"/>
    <property type="match status" value="1"/>
</dbReference>
<dbReference type="PANTHER" id="PTHR32071:SF38">
    <property type="entry name" value="PSP OPERON TRANSCRIPTIONAL ACTIVATOR"/>
    <property type="match status" value="1"/>
</dbReference>
<evidence type="ECO:0000256" key="4">
    <source>
        <dbReference type="ARBA" id="ARBA00022840"/>
    </source>
</evidence>
<dbReference type="Gene3D" id="1.10.10.10">
    <property type="entry name" value="Winged helix-like DNA-binding domain superfamily/Winged helix DNA-binding domain"/>
    <property type="match status" value="1"/>
</dbReference>
<dbReference type="Gene3D" id="1.10.1790.10">
    <property type="entry name" value="PRD domain"/>
    <property type="match status" value="2"/>
</dbReference>
<feature type="domain" description="PRD" evidence="8">
    <location>
        <begin position="794"/>
        <end position="899"/>
    </location>
</feature>
<evidence type="ECO:0000256" key="3">
    <source>
        <dbReference type="ARBA" id="ARBA00022777"/>
    </source>
</evidence>
<dbReference type="InterPro" id="IPR027417">
    <property type="entry name" value="P-loop_NTPase"/>
</dbReference>
<reference evidence="9" key="2">
    <citation type="submission" date="2024-06" db="EMBL/GenBank/DDBJ databases">
        <authorList>
            <person name="Petrova K.O."/>
            <person name="Toshchakov S.V."/>
            <person name="Boltjanskaja Y.V."/>
            <person name="Kevbrin V."/>
        </authorList>
    </citation>
    <scope>NUCLEOTIDE SEQUENCE</scope>
    <source>
        <strain evidence="9">Z-910T</strain>
    </source>
</reference>
<dbReference type="CDD" id="cd00009">
    <property type="entry name" value="AAA"/>
    <property type="match status" value="1"/>
</dbReference>
<dbReference type="InterPro" id="IPR036388">
    <property type="entry name" value="WH-like_DNA-bd_sf"/>
</dbReference>
<keyword evidence="2" id="KW-0547">Nucleotide-binding</keyword>
<reference evidence="9" key="1">
    <citation type="journal article" date="2013" name="Extremophiles">
        <title>Proteinivorax tanatarense gen. nov., sp. nov., an anaerobic, haloalkaliphilic, proteolytic bacterium isolated from a decaying algal bloom, and proposal of Proteinivoraceae fam. nov.</title>
        <authorList>
            <person name="Kevbrin V."/>
            <person name="Boltyanskaya Y."/>
            <person name="Zhilina T."/>
            <person name="Kolganova T."/>
            <person name="Lavrentjeva E."/>
            <person name="Kuznetsov B."/>
        </authorList>
    </citation>
    <scope>NUCLEOTIDE SEQUENCE</scope>
    <source>
        <strain evidence="9">Z-910T</strain>
    </source>
</reference>
<evidence type="ECO:0000256" key="2">
    <source>
        <dbReference type="ARBA" id="ARBA00022741"/>
    </source>
</evidence>
<evidence type="ECO:0000259" key="8">
    <source>
        <dbReference type="PROSITE" id="PS51372"/>
    </source>
</evidence>
<evidence type="ECO:0000256" key="1">
    <source>
        <dbReference type="ARBA" id="ARBA00022679"/>
    </source>
</evidence>
<feature type="domain" description="PRD" evidence="8">
    <location>
        <begin position="439"/>
        <end position="544"/>
    </location>
</feature>
<dbReference type="SUPFAM" id="SSF63520">
    <property type="entry name" value="PTS-regulatory domain, PRD"/>
    <property type="match status" value="2"/>
</dbReference>
<protein>
    <submittedName>
        <fullName evidence="9">Sigma 54-interacting transcriptional regulator</fullName>
    </submittedName>
</protein>
<keyword evidence="5" id="KW-0238">DNA-binding</keyword>
<dbReference type="InterPro" id="IPR011608">
    <property type="entry name" value="PRD"/>
</dbReference>
<dbReference type="AlphaFoldDB" id="A0AAU7VMP8"/>
<dbReference type="RefSeq" id="WP_350344075.1">
    <property type="nucleotide sequence ID" value="NZ_CP158367.1"/>
</dbReference>
<evidence type="ECO:0000313" key="9">
    <source>
        <dbReference type="EMBL" id="XBX75330.1"/>
    </source>
</evidence>
<dbReference type="SUPFAM" id="SSF53062">
    <property type="entry name" value="PTS system fructose IIA component-like"/>
    <property type="match status" value="1"/>
</dbReference>
<dbReference type="InterPro" id="IPR004701">
    <property type="entry name" value="PTS_EIIA_man-typ"/>
</dbReference>
<dbReference type="SUPFAM" id="SSF52540">
    <property type="entry name" value="P-loop containing nucleoside triphosphate hydrolases"/>
    <property type="match status" value="1"/>
</dbReference>
<evidence type="ECO:0000256" key="5">
    <source>
        <dbReference type="ARBA" id="ARBA00023125"/>
    </source>
</evidence>
<dbReference type="GO" id="GO:0005524">
    <property type="term" value="F:ATP binding"/>
    <property type="evidence" value="ECO:0007669"/>
    <property type="project" value="UniProtKB-KW"/>
</dbReference>
<evidence type="ECO:0000259" key="6">
    <source>
        <dbReference type="PROSITE" id="PS50045"/>
    </source>
</evidence>
<dbReference type="Gene3D" id="3.40.50.300">
    <property type="entry name" value="P-loop containing nucleotide triphosphate hydrolases"/>
    <property type="match status" value="1"/>
</dbReference>